<evidence type="ECO:0000313" key="2">
    <source>
        <dbReference type="EMBL" id="AWM14235.1"/>
    </source>
</evidence>
<proteinExistence type="predicted"/>
<dbReference type="Proteomes" id="UP000245429">
    <property type="component" value="Chromosome"/>
</dbReference>
<dbReference type="KEGG" id="fse:DI487_10475"/>
<evidence type="ECO:0000256" key="1">
    <source>
        <dbReference type="SAM" id="SignalP"/>
    </source>
</evidence>
<dbReference type="OrthoDB" id="817809at2"/>
<gene>
    <name evidence="2" type="ORF">DI487_10475</name>
</gene>
<feature type="chain" id="PRO_5015857876" evidence="1">
    <location>
        <begin position="23"/>
        <end position="350"/>
    </location>
</feature>
<keyword evidence="3" id="KW-1185">Reference proteome</keyword>
<reference evidence="2 3" key="1">
    <citation type="submission" date="2018-05" db="EMBL/GenBank/DDBJ databases">
        <title>Flavobacterium sp. MEBiC07310.</title>
        <authorList>
            <person name="Baek K."/>
        </authorList>
    </citation>
    <scope>NUCLEOTIDE SEQUENCE [LARGE SCALE GENOMIC DNA]</scope>
    <source>
        <strain evidence="2 3">MEBiC07310</strain>
    </source>
</reference>
<organism evidence="2 3">
    <name type="scientific">Flavobacterium sediminis</name>
    <dbReference type="NCBI Taxonomy" id="2201181"/>
    <lineage>
        <taxon>Bacteria</taxon>
        <taxon>Pseudomonadati</taxon>
        <taxon>Bacteroidota</taxon>
        <taxon>Flavobacteriia</taxon>
        <taxon>Flavobacteriales</taxon>
        <taxon>Flavobacteriaceae</taxon>
        <taxon>Flavobacterium</taxon>
    </lineage>
</organism>
<name>A0A2U8QWR5_9FLAO</name>
<protein>
    <submittedName>
        <fullName evidence="2">Uncharacterized protein</fullName>
    </submittedName>
</protein>
<dbReference type="AlphaFoldDB" id="A0A2U8QWR5"/>
<evidence type="ECO:0000313" key="3">
    <source>
        <dbReference type="Proteomes" id="UP000245429"/>
    </source>
</evidence>
<dbReference type="EMBL" id="CP029463">
    <property type="protein sequence ID" value="AWM14235.1"/>
    <property type="molecule type" value="Genomic_DNA"/>
</dbReference>
<feature type="signal peptide" evidence="1">
    <location>
        <begin position="1"/>
        <end position="22"/>
    </location>
</feature>
<keyword evidence="1" id="KW-0732">Signal</keyword>
<sequence length="350" mass="39548">MRKLLNSMLFVISLLLVTSINSQTISEFKIKDRSTGTNQLKKKPKKIFVNDFVVHYQFYNQKEKTSKGGMLGNVLKGDAKSKLFLGLDNLTEQDFKDITDELFSDFKSQLDQKGYEFVDGKNYENTDAFKGRERIENYPVDYNVFPGVASVHPSDYAFYSSNENFLKMNYSSKLSKDLEDAVVANVTLFVFFIEDKNSWSQKNKSANIKVETQLRIVAYDNVKAINEKEVSKLRALTIGKKKQVDIPAQSQIEFTCGRNPIGGSPDVSYIGNLKNDITIEGAFVNTTIKNEAKNDEDYIGTETAFGKVYRAQNITVANSYILPVDVEEYKKGVVKGGKAFIKAHIQNILD</sequence>
<accession>A0A2U8QWR5</accession>
<dbReference type="RefSeq" id="WP_109569595.1">
    <property type="nucleotide sequence ID" value="NZ_CP029463.1"/>
</dbReference>